<evidence type="ECO:0000313" key="2">
    <source>
        <dbReference type="EMBL" id="KAH3821668.1"/>
    </source>
</evidence>
<proteinExistence type="predicted"/>
<dbReference type="AlphaFoldDB" id="A0A9D4GTQ8"/>
<accession>A0A9D4GTQ8</accession>
<comment type="caution">
    <text evidence="2">The sequence shown here is derived from an EMBL/GenBank/DDBJ whole genome shotgun (WGS) entry which is preliminary data.</text>
</comment>
<evidence type="ECO:0000313" key="3">
    <source>
        <dbReference type="Proteomes" id="UP000828390"/>
    </source>
</evidence>
<dbReference type="Proteomes" id="UP000828390">
    <property type="component" value="Unassembled WGS sequence"/>
</dbReference>
<feature type="region of interest" description="Disordered" evidence="1">
    <location>
        <begin position="28"/>
        <end position="50"/>
    </location>
</feature>
<keyword evidence="3" id="KW-1185">Reference proteome</keyword>
<evidence type="ECO:0000256" key="1">
    <source>
        <dbReference type="SAM" id="MobiDB-lite"/>
    </source>
</evidence>
<reference evidence="2" key="1">
    <citation type="journal article" date="2019" name="bioRxiv">
        <title>The Genome of the Zebra Mussel, Dreissena polymorpha: A Resource for Invasive Species Research.</title>
        <authorList>
            <person name="McCartney M.A."/>
            <person name="Auch B."/>
            <person name="Kono T."/>
            <person name="Mallez S."/>
            <person name="Zhang Y."/>
            <person name="Obille A."/>
            <person name="Becker A."/>
            <person name="Abrahante J.E."/>
            <person name="Garbe J."/>
            <person name="Badalamenti J.P."/>
            <person name="Herman A."/>
            <person name="Mangelson H."/>
            <person name="Liachko I."/>
            <person name="Sullivan S."/>
            <person name="Sone E.D."/>
            <person name="Koren S."/>
            <person name="Silverstein K.A.T."/>
            <person name="Beckman K.B."/>
            <person name="Gohl D.M."/>
        </authorList>
    </citation>
    <scope>NUCLEOTIDE SEQUENCE</scope>
    <source>
        <strain evidence="2">Duluth1</strain>
        <tissue evidence="2">Whole animal</tissue>
    </source>
</reference>
<name>A0A9D4GTQ8_DREPO</name>
<sequence>MAQISKWKRSSNDPTEVYHEQYTLFKENPINPDYRDDEDDAIDDADAGAADDAADSFAAAAATAYPFILMGGEEQA</sequence>
<feature type="compositionally biased region" description="Acidic residues" evidence="1">
    <location>
        <begin position="35"/>
        <end position="46"/>
    </location>
</feature>
<protein>
    <submittedName>
        <fullName evidence="2">Uncharacterized protein</fullName>
    </submittedName>
</protein>
<reference evidence="2" key="2">
    <citation type="submission" date="2020-11" db="EMBL/GenBank/DDBJ databases">
        <authorList>
            <person name="McCartney M.A."/>
            <person name="Auch B."/>
            <person name="Kono T."/>
            <person name="Mallez S."/>
            <person name="Becker A."/>
            <person name="Gohl D.M."/>
            <person name="Silverstein K.A.T."/>
            <person name="Koren S."/>
            <person name="Bechman K.B."/>
            <person name="Herman A."/>
            <person name="Abrahante J.E."/>
            <person name="Garbe J."/>
        </authorList>
    </citation>
    <scope>NUCLEOTIDE SEQUENCE</scope>
    <source>
        <strain evidence="2">Duluth1</strain>
        <tissue evidence="2">Whole animal</tissue>
    </source>
</reference>
<dbReference type="EMBL" id="JAIWYP010000005">
    <property type="protein sequence ID" value="KAH3821668.1"/>
    <property type="molecule type" value="Genomic_DNA"/>
</dbReference>
<gene>
    <name evidence="2" type="ORF">DPMN_123435</name>
</gene>
<organism evidence="2 3">
    <name type="scientific">Dreissena polymorpha</name>
    <name type="common">Zebra mussel</name>
    <name type="synonym">Mytilus polymorpha</name>
    <dbReference type="NCBI Taxonomy" id="45954"/>
    <lineage>
        <taxon>Eukaryota</taxon>
        <taxon>Metazoa</taxon>
        <taxon>Spiralia</taxon>
        <taxon>Lophotrochozoa</taxon>
        <taxon>Mollusca</taxon>
        <taxon>Bivalvia</taxon>
        <taxon>Autobranchia</taxon>
        <taxon>Heteroconchia</taxon>
        <taxon>Euheterodonta</taxon>
        <taxon>Imparidentia</taxon>
        <taxon>Neoheterodontei</taxon>
        <taxon>Myida</taxon>
        <taxon>Dreissenoidea</taxon>
        <taxon>Dreissenidae</taxon>
        <taxon>Dreissena</taxon>
    </lineage>
</organism>